<dbReference type="Proteomes" id="UP000198657">
    <property type="component" value="Unassembled WGS sequence"/>
</dbReference>
<dbReference type="PANTHER" id="PTHR46401">
    <property type="entry name" value="GLYCOSYLTRANSFERASE WBBK-RELATED"/>
    <property type="match status" value="1"/>
</dbReference>
<organism evidence="4 5">
    <name type="scientific">Flavobacterium sinopsychrotolerans</name>
    <dbReference type="NCBI Taxonomy" id="604089"/>
    <lineage>
        <taxon>Bacteria</taxon>
        <taxon>Pseudomonadati</taxon>
        <taxon>Bacteroidota</taxon>
        <taxon>Flavobacteriia</taxon>
        <taxon>Flavobacteriales</taxon>
        <taxon>Flavobacteriaceae</taxon>
        <taxon>Flavobacterium</taxon>
    </lineage>
</organism>
<dbReference type="CDD" id="cd03801">
    <property type="entry name" value="GT4_PimA-like"/>
    <property type="match status" value="1"/>
</dbReference>
<dbReference type="STRING" id="604089.SAMN04487942_3280"/>
<evidence type="ECO:0000256" key="1">
    <source>
        <dbReference type="ARBA" id="ARBA00022679"/>
    </source>
</evidence>
<evidence type="ECO:0000259" key="3">
    <source>
        <dbReference type="Pfam" id="PF13439"/>
    </source>
</evidence>
<dbReference type="OrthoDB" id="7560678at2"/>
<gene>
    <name evidence="4" type="ORF">SAMN04487942_3280</name>
</gene>
<feature type="domain" description="Glycosyl transferase family 1" evidence="2">
    <location>
        <begin position="175"/>
        <end position="319"/>
    </location>
</feature>
<proteinExistence type="predicted"/>
<dbReference type="PANTHER" id="PTHR46401:SF2">
    <property type="entry name" value="GLYCOSYLTRANSFERASE WBBK-RELATED"/>
    <property type="match status" value="1"/>
</dbReference>
<dbReference type="SUPFAM" id="SSF53756">
    <property type="entry name" value="UDP-Glycosyltransferase/glycogen phosphorylase"/>
    <property type="match status" value="1"/>
</dbReference>
<evidence type="ECO:0000313" key="4">
    <source>
        <dbReference type="EMBL" id="SEO63228.1"/>
    </source>
</evidence>
<dbReference type="Pfam" id="PF13439">
    <property type="entry name" value="Glyco_transf_4"/>
    <property type="match status" value="1"/>
</dbReference>
<dbReference type="InterPro" id="IPR028098">
    <property type="entry name" value="Glyco_trans_4-like_N"/>
</dbReference>
<dbReference type="EMBL" id="FODN01000009">
    <property type="protein sequence ID" value="SEO63228.1"/>
    <property type="molecule type" value="Genomic_DNA"/>
</dbReference>
<dbReference type="RefSeq" id="WP_091173861.1">
    <property type="nucleotide sequence ID" value="NZ_CBCSFM010000008.1"/>
</dbReference>
<dbReference type="Pfam" id="PF00534">
    <property type="entry name" value="Glycos_transf_1"/>
    <property type="match status" value="1"/>
</dbReference>
<dbReference type="Gene3D" id="3.40.50.2000">
    <property type="entry name" value="Glycogen Phosphorylase B"/>
    <property type="match status" value="2"/>
</dbReference>
<evidence type="ECO:0000313" key="5">
    <source>
        <dbReference type="Proteomes" id="UP000198657"/>
    </source>
</evidence>
<reference evidence="5" key="1">
    <citation type="submission" date="2016-10" db="EMBL/GenBank/DDBJ databases">
        <authorList>
            <person name="Varghese N."/>
            <person name="Submissions S."/>
        </authorList>
    </citation>
    <scope>NUCLEOTIDE SEQUENCE [LARGE SCALE GENOMIC DNA]</scope>
    <source>
        <strain evidence="5">CGMCC 1.8704</strain>
    </source>
</reference>
<keyword evidence="1 4" id="KW-0808">Transferase</keyword>
<protein>
    <submittedName>
        <fullName evidence="4">Glycosyltransferase involved in cell wall bisynthesis</fullName>
    </submittedName>
</protein>
<name>A0A1H8RAN6_9FLAO</name>
<feature type="domain" description="Glycosyltransferase subfamily 4-like N-terminal" evidence="3">
    <location>
        <begin position="63"/>
        <end position="158"/>
    </location>
</feature>
<keyword evidence="5" id="KW-1185">Reference proteome</keyword>
<dbReference type="AlphaFoldDB" id="A0A1H8RAN6"/>
<sequence length="351" mass="40898">MKIAFIIPKLINEAPVIVVRDLINQINDKVVSIDIYYFDDVDVKEINVANNCYKISFLEGIDFDNYDIIHSHMLRPDLYILFNRHKIKKAKCVSTLHNDIFKVLKDSHNIFVAFIVEKLWIKALNSFDSVVVLSESMKSQYIKSITKVPLSVVFNGRDFPNSFESEIEDADVKSINLLKSQYKLIGVSARIRKIKGFSQLIKVLPFLNEYALIFVGDGDEKQTLIELAKELNVLDRCLFLGYRIDGFRYLKFFDFYAMTSYSEGFPLGLLEAAQNKLPVFCSDLPVFRELFDESEVSYYHLNDIESLKYSILKLENNKEEFSKNLWTTVMNKYSLKKMGKNYLDLYKKLIY</sequence>
<evidence type="ECO:0000259" key="2">
    <source>
        <dbReference type="Pfam" id="PF00534"/>
    </source>
</evidence>
<accession>A0A1H8RAN6</accession>
<dbReference type="GO" id="GO:0016757">
    <property type="term" value="F:glycosyltransferase activity"/>
    <property type="evidence" value="ECO:0007669"/>
    <property type="project" value="InterPro"/>
</dbReference>
<dbReference type="InterPro" id="IPR001296">
    <property type="entry name" value="Glyco_trans_1"/>
</dbReference>